<keyword evidence="2" id="KW-1185">Reference proteome</keyword>
<reference evidence="1" key="1">
    <citation type="submission" date="2021-06" db="EMBL/GenBank/DDBJ databases">
        <authorList>
            <person name="Kallberg Y."/>
            <person name="Tangrot J."/>
            <person name="Rosling A."/>
        </authorList>
    </citation>
    <scope>NUCLEOTIDE SEQUENCE</scope>
    <source>
        <strain evidence="1">MT106</strain>
    </source>
</reference>
<dbReference type="GO" id="GO:0030896">
    <property type="term" value="C:checkpoint clamp complex"/>
    <property type="evidence" value="ECO:0007669"/>
    <property type="project" value="InterPro"/>
</dbReference>
<dbReference type="InterPro" id="IPR007150">
    <property type="entry name" value="HUS1/Mec3"/>
</dbReference>
<proteinExistence type="predicted"/>
<accession>A0A9N9EXG2</accession>
<gene>
    <name evidence="1" type="ORF">AGERDE_LOCUS4049</name>
</gene>
<sequence length="306" mass="35169">MAQIQKFTGPLINSDLESLKRSLGQPELHVTISVFQTVRTCINIINEFLEPDSNCFLEFKDDRMRLKYKTTDKKFIIQGAFEFLDLSHFNPTIRSDNNNVIQVEILTTELIDMVKKIHNATYETQTIILEIAWRNLGPVFHVQISIDEVRTTYEFPITLATDPIKFIELKYNPVVVVKLPDQEEFRKKASVFPRLFATVDIKANRQGKLQITGFSHYSSIRCNWDKLQYTNLPILADVNAPTAPDEIRGVRVLAATLDKVVSVGSELDIHTVAGIWENSALQLQIYLDKEFREKVAEIYISQFNDD</sequence>
<name>A0A9N9EXG2_9GLOM</name>
<protein>
    <submittedName>
        <fullName evidence="1">2393_t:CDS:1</fullName>
    </submittedName>
</protein>
<evidence type="ECO:0000313" key="1">
    <source>
        <dbReference type="EMBL" id="CAG8496981.1"/>
    </source>
</evidence>
<evidence type="ECO:0000313" key="2">
    <source>
        <dbReference type="Proteomes" id="UP000789831"/>
    </source>
</evidence>
<dbReference type="Gene3D" id="3.70.10.10">
    <property type="match status" value="1"/>
</dbReference>
<dbReference type="Pfam" id="PF04005">
    <property type="entry name" value="Hus1"/>
    <property type="match status" value="1"/>
</dbReference>
<dbReference type="Proteomes" id="UP000789831">
    <property type="component" value="Unassembled WGS sequence"/>
</dbReference>
<dbReference type="EMBL" id="CAJVPL010000437">
    <property type="protein sequence ID" value="CAG8496981.1"/>
    <property type="molecule type" value="Genomic_DNA"/>
</dbReference>
<dbReference type="AlphaFoldDB" id="A0A9N9EXG2"/>
<dbReference type="GO" id="GO:0000077">
    <property type="term" value="P:DNA damage checkpoint signaling"/>
    <property type="evidence" value="ECO:0007669"/>
    <property type="project" value="InterPro"/>
</dbReference>
<comment type="caution">
    <text evidence="1">The sequence shown here is derived from an EMBL/GenBank/DDBJ whole genome shotgun (WGS) entry which is preliminary data.</text>
</comment>
<organism evidence="1 2">
    <name type="scientific">Ambispora gerdemannii</name>
    <dbReference type="NCBI Taxonomy" id="144530"/>
    <lineage>
        <taxon>Eukaryota</taxon>
        <taxon>Fungi</taxon>
        <taxon>Fungi incertae sedis</taxon>
        <taxon>Mucoromycota</taxon>
        <taxon>Glomeromycotina</taxon>
        <taxon>Glomeromycetes</taxon>
        <taxon>Archaeosporales</taxon>
        <taxon>Ambisporaceae</taxon>
        <taxon>Ambispora</taxon>
    </lineage>
</organism>